<evidence type="ECO:0000313" key="1">
    <source>
        <dbReference type="EMBL" id="BAD17055.1"/>
    </source>
</evidence>
<accession>Q6YVF1</accession>
<dbReference type="Proteomes" id="UP000000763">
    <property type="component" value="Chromosome 2"/>
</dbReference>
<reference evidence="1" key="1">
    <citation type="submission" date="2002-02" db="EMBL/GenBank/DDBJ databases">
        <title>Oryza sativa nipponbare(GA3) genomic DNA, chromosome 2, PAC clone:P0470A03.</title>
        <authorList>
            <person name="Sasaki T."/>
            <person name="Matsumoto T."/>
            <person name="Yamamoto K."/>
        </authorList>
    </citation>
    <scope>NUCLEOTIDE SEQUENCE</scope>
</reference>
<evidence type="ECO:0000313" key="2">
    <source>
        <dbReference type="EMBL" id="BAD17654.1"/>
    </source>
</evidence>
<dbReference type="EMBL" id="AP004779">
    <property type="protein sequence ID" value="BAD17055.1"/>
    <property type="molecule type" value="Genomic_DNA"/>
</dbReference>
<gene>
    <name evidence="1" type="ORF">P0470A03.3</name>
    <name evidence="2" type="ORF">P0758B01.32</name>
</gene>
<name>Q6YVF1_ORYSJ</name>
<dbReference type="AlphaFoldDB" id="Q6YVF1"/>
<protein>
    <submittedName>
        <fullName evidence="2">Uncharacterized protein</fullName>
    </submittedName>
</protein>
<reference evidence="2" key="2">
    <citation type="submission" date="2002-10" db="EMBL/GenBank/DDBJ databases">
        <title>Oryza sativa nipponbare(GA3) genomic DNA, chromosome 2, PAC clone:P0758B01.</title>
        <authorList>
            <person name="Sasaki T."/>
            <person name="Matsumoto T."/>
            <person name="Katayose Y."/>
        </authorList>
    </citation>
    <scope>NUCLEOTIDE SEQUENCE</scope>
</reference>
<sequence>MPNELWMAIVLVSQSKLNIALPLLPPPAIGADGSAGFERQPALDGGSGGGGVAMNMVRGLGLGFL</sequence>
<proteinExistence type="predicted"/>
<evidence type="ECO:0000313" key="3">
    <source>
        <dbReference type="Proteomes" id="UP000000763"/>
    </source>
</evidence>
<dbReference type="EMBL" id="AP005826">
    <property type="protein sequence ID" value="BAD17654.1"/>
    <property type="molecule type" value="Genomic_DNA"/>
</dbReference>
<reference evidence="3" key="4">
    <citation type="journal article" date="2008" name="Nucleic Acids Res.">
        <title>The rice annotation project database (RAP-DB): 2008 update.</title>
        <authorList>
            <consortium name="The rice annotation project (RAP)"/>
        </authorList>
    </citation>
    <scope>GENOME REANNOTATION</scope>
    <source>
        <strain evidence="3">cv. Nipponbare</strain>
    </source>
</reference>
<organism evidence="2 3">
    <name type="scientific">Oryza sativa subsp. japonica</name>
    <name type="common">Rice</name>
    <dbReference type="NCBI Taxonomy" id="39947"/>
    <lineage>
        <taxon>Eukaryota</taxon>
        <taxon>Viridiplantae</taxon>
        <taxon>Streptophyta</taxon>
        <taxon>Embryophyta</taxon>
        <taxon>Tracheophyta</taxon>
        <taxon>Spermatophyta</taxon>
        <taxon>Magnoliopsida</taxon>
        <taxon>Liliopsida</taxon>
        <taxon>Poales</taxon>
        <taxon>Poaceae</taxon>
        <taxon>BOP clade</taxon>
        <taxon>Oryzoideae</taxon>
        <taxon>Oryzeae</taxon>
        <taxon>Oryzinae</taxon>
        <taxon>Oryza</taxon>
        <taxon>Oryza sativa</taxon>
    </lineage>
</organism>
<reference evidence="3" key="3">
    <citation type="journal article" date="2005" name="Nature">
        <title>The map-based sequence of the rice genome.</title>
        <authorList>
            <consortium name="International rice genome sequencing project (IRGSP)"/>
            <person name="Matsumoto T."/>
            <person name="Wu J."/>
            <person name="Kanamori H."/>
            <person name="Katayose Y."/>
            <person name="Fujisawa M."/>
            <person name="Namiki N."/>
            <person name="Mizuno H."/>
            <person name="Yamamoto K."/>
            <person name="Antonio B.A."/>
            <person name="Baba T."/>
            <person name="Sakata K."/>
            <person name="Nagamura Y."/>
            <person name="Aoki H."/>
            <person name="Arikawa K."/>
            <person name="Arita K."/>
            <person name="Bito T."/>
            <person name="Chiden Y."/>
            <person name="Fujitsuka N."/>
            <person name="Fukunaka R."/>
            <person name="Hamada M."/>
            <person name="Harada C."/>
            <person name="Hayashi A."/>
            <person name="Hijishita S."/>
            <person name="Honda M."/>
            <person name="Hosokawa S."/>
            <person name="Ichikawa Y."/>
            <person name="Idonuma A."/>
            <person name="Iijima M."/>
            <person name="Ikeda M."/>
            <person name="Ikeno M."/>
            <person name="Ito K."/>
            <person name="Ito S."/>
            <person name="Ito T."/>
            <person name="Ito Y."/>
            <person name="Ito Y."/>
            <person name="Iwabuchi A."/>
            <person name="Kamiya K."/>
            <person name="Karasawa W."/>
            <person name="Kurita K."/>
            <person name="Katagiri S."/>
            <person name="Kikuta A."/>
            <person name="Kobayashi H."/>
            <person name="Kobayashi N."/>
            <person name="Machita K."/>
            <person name="Maehara T."/>
            <person name="Masukawa M."/>
            <person name="Mizubayashi T."/>
            <person name="Mukai Y."/>
            <person name="Nagasaki H."/>
            <person name="Nagata Y."/>
            <person name="Naito S."/>
            <person name="Nakashima M."/>
            <person name="Nakama Y."/>
            <person name="Nakamichi Y."/>
            <person name="Nakamura M."/>
            <person name="Meguro A."/>
            <person name="Negishi M."/>
            <person name="Ohta I."/>
            <person name="Ohta T."/>
            <person name="Okamoto M."/>
            <person name="Ono N."/>
            <person name="Saji S."/>
            <person name="Sakaguchi M."/>
            <person name="Sakai K."/>
            <person name="Shibata M."/>
            <person name="Shimokawa T."/>
            <person name="Song J."/>
            <person name="Takazaki Y."/>
            <person name="Terasawa K."/>
            <person name="Tsugane M."/>
            <person name="Tsuji K."/>
            <person name="Ueda S."/>
            <person name="Waki K."/>
            <person name="Yamagata H."/>
            <person name="Yamamoto M."/>
            <person name="Yamamoto S."/>
            <person name="Yamane H."/>
            <person name="Yoshiki S."/>
            <person name="Yoshihara R."/>
            <person name="Yukawa K."/>
            <person name="Zhong H."/>
            <person name="Yano M."/>
            <person name="Yuan Q."/>
            <person name="Ouyang S."/>
            <person name="Liu J."/>
            <person name="Jones K.M."/>
            <person name="Gansberger K."/>
            <person name="Moffat K."/>
            <person name="Hill J."/>
            <person name="Bera J."/>
            <person name="Fadrosh D."/>
            <person name="Jin S."/>
            <person name="Johri S."/>
            <person name="Kim M."/>
            <person name="Overton L."/>
            <person name="Reardon M."/>
            <person name="Tsitrin T."/>
            <person name="Vuong H."/>
            <person name="Weaver B."/>
            <person name="Ciecko A."/>
            <person name="Tallon L."/>
            <person name="Jackson J."/>
            <person name="Pai G."/>
            <person name="Aken S.V."/>
            <person name="Utterback T."/>
            <person name="Reidmuller S."/>
            <person name="Feldblyum T."/>
            <person name="Hsiao J."/>
            <person name="Zismann V."/>
            <person name="Iobst S."/>
            <person name="de Vazeille A.R."/>
            <person name="Buell C.R."/>
            <person name="Ying K."/>
            <person name="Li Y."/>
            <person name="Lu T."/>
            <person name="Huang Y."/>
            <person name="Zhao Q."/>
            <person name="Feng Q."/>
            <person name="Zhang L."/>
            <person name="Zhu J."/>
            <person name="Weng Q."/>
            <person name="Mu J."/>
            <person name="Lu Y."/>
            <person name="Fan D."/>
            <person name="Liu Y."/>
            <person name="Guan J."/>
            <person name="Zhang Y."/>
            <person name="Yu S."/>
            <person name="Liu X."/>
            <person name="Zhang Y."/>
            <person name="Hong G."/>
            <person name="Han B."/>
            <person name="Choisne N."/>
            <person name="Demange N."/>
            <person name="Orjeda G."/>
            <person name="Samain S."/>
            <person name="Cattolico L."/>
            <person name="Pelletier E."/>
            <person name="Couloux A."/>
            <person name="Segurens B."/>
            <person name="Wincker P."/>
            <person name="D'Hont A."/>
            <person name="Scarpelli C."/>
            <person name="Weissenbach J."/>
            <person name="Salanoubat M."/>
            <person name="Quetier F."/>
            <person name="Yu Y."/>
            <person name="Kim H.R."/>
            <person name="Rambo T."/>
            <person name="Currie J."/>
            <person name="Collura K."/>
            <person name="Luo M."/>
            <person name="Yang T."/>
            <person name="Ammiraju J.S.S."/>
            <person name="Engler F."/>
            <person name="Soderlund C."/>
            <person name="Wing R.A."/>
            <person name="Palmer L.E."/>
            <person name="de la Bastide M."/>
            <person name="Spiegel L."/>
            <person name="Nascimento L."/>
            <person name="Zutavern T."/>
            <person name="O'Shaughnessy A."/>
            <person name="Dike S."/>
            <person name="Dedhia N."/>
            <person name="Preston R."/>
            <person name="Balija V."/>
            <person name="McCombie W.R."/>
            <person name="Chow T."/>
            <person name="Chen H."/>
            <person name="Chung M."/>
            <person name="Chen C."/>
            <person name="Shaw J."/>
            <person name="Wu H."/>
            <person name="Hsiao K."/>
            <person name="Chao Y."/>
            <person name="Chu M."/>
            <person name="Cheng C."/>
            <person name="Hour A."/>
            <person name="Lee P."/>
            <person name="Lin S."/>
            <person name="Lin Y."/>
            <person name="Liou J."/>
            <person name="Liu S."/>
            <person name="Hsing Y."/>
            <person name="Raghuvanshi S."/>
            <person name="Mohanty A."/>
            <person name="Bharti A.K."/>
            <person name="Gaur A."/>
            <person name="Gupta V."/>
            <person name="Kumar D."/>
            <person name="Ravi V."/>
            <person name="Vij S."/>
            <person name="Kapur A."/>
            <person name="Khurana P."/>
            <person name="Khurana P."/>
            <person name="Khurana J.P."/>
            <person name="Tyagi A.K."/>
            <person name="Gaikwad K."/>
            <person name="Singh A."/>
            <person name="Dalal V."/>
            <person name="Srivastava S."/>
            <person name="Dixit A."/>
            <person name="Pal A.K."/>
            <person name="Ghazi I.A."/>
            <person name="Yadav M."/>
            <person name="Pandit A."/>
            <person name="Bhargava A."/>
            <person name="Sureshbabu K."/>
            <person name="Batra K."/>
            <person name="Sharma T.R."/>
            <person name="Mohapatra T."/>
            <person name="Singh N.K."/>
            <person name="Messing J."/>
            <person name="Nelson A.B."/>
            <person name="Fuks G."/>
            <person name="Kavchok S."/>
            <person name="Keizer G."/>
            <person name="Linton E."/>
            <person name="Llaca V."/>
            <person name="Song R."/>
            <person name="Tanyolac B."/>
            <person name="Young S."/>
            <person name="Ho-Il K."/>
            <person name="Hahn J.H."/>
            <person name="Sangsakoo G."/>
            <person name="Vanavichit A."/>
            <person name="de Mattos Luiz.A.T."/>
            <person name="Zimmer P.D."/>
            <person name="Malone G."/>
            <person name="Dellagostin O."/>
            <person name="de Oliveira A.C."/>
            <person name="Bevan M."/>
            <person name="Bancroft I."/>
            <person name="Minx P."/>
            <person name="Cordum H."/>
            <person name="Wilson R."/>
            <person name="Cheng Z."/>
            <person name="Jin W."/>
            <person name="Jiang J."/>
            <person name="Leong S.A."/>
            <person name="Iwama H."/>
            <person name="Gojobori T."/>
            <person name="Itoh T."/>
            <person name="Niimura Y."/>
            <person name="Fujii Y."/>
            <person name="Habara T."/>
            <person name="Sakai H."/>
            <person name="Sato Y."/>
            <person name="Wilson G."/>
            <person name="Kumar K."/>
            <person name="McCouch S."/>
            <person name="Juretic N."/>
            <person name="Hoen D."/>
            <person name="Wright S."/>
            <person name="Bruskiewich R."/>
            <person name="Bureau T."/>
            <person name="Miyao A."/>
            <person name="Hirochika H."/>
            <person name="Nishikawa T."/>
            <person name="Kadowaki K."/>
            <person name="Sugiura M."/>
            <person name="Burr B."/>
            <person name="Sasaki T."/>
        </authorList>
    </citation>
    <scope>NUCLEOTIDE SEQUENCE [LARGE SCALE GENOMIC DNA]</scope>
    <source>
        <strain evidence="3">cv. Nipponbare</strain>
    </source>
</reference>